<name>A0A916P111_9POXV</name>
<keyword evidence="2" id="KW-1185">Reference proteome</keyword>
<gene>
    <name evidence="1" type="ORF">AHEV_193</name>
</gene>
<evidence type="ECO:0000313" key="2">
    <source>
        <dbReference type="Proteomes" id="UP000792575"/>
    </source>
</evidence>
<dbReference type="RefSeq" id="YP_008004016.1">
    <property type="nucleotide sequence ID" value="NC_021247.1"/>
</dbReference>
<accession>A0A916P111</accession>
<dbReference type="GeneID" id="15614122"/>
<sequence>MHKSLFFIINISIVATKNIIVDIDFLTKNIQLDAIIFTYITTSCFLICGYYDYYDQCDDTYETVFLDEIHFANETLMFRNKNLRYNGEFNEYSFEENFNSNKCEEYKLSEYINLQRIKLNYNTNSKNIEITDDDDQIQKCEYDNMICRLNSGNYAVWNKMQSIEHLKNVSVQLFKKDNNMYIIELHHNQKIINLEFNKNEIKFNMLYTDGEYFIYMNDYDNIDDLLNFDMYSEYIKKKLLYYYSNSMYYYYINFNYYIFILQK</sequence>
<dbReference type="Proteomes" id="UP000792575">
    <property type="component" value="Genome"/>
</dbReference>
<protein>
    <submittedName>
        <fullName evidence="1">Uncharacterized protein</fullName>
    </submittedName>
</protein>
<evidence type="ECO:0000313" key="1">
    <source>
        <dbReference type="EMBL" id="CCU55514.1"/>
    </source>
</evidence>
<reference evidence="1" key="1">
    <citation type="journal article" date="2013" name="J. Virol.">
        <title>New Insights into the Evolution of Entomopoxvirinae from the Complete Genome Sequences of Four Entomopoxviruses Infecting Adoxophyes honmai, Choristoneura biennis, Choristoneura rosaceana, and Mythimna separata.</title>
        <authorList>
            <person name="Theze J."/>
            <person name="Takatsuka J."/>
            <person name="Li Z."/>
            <person name="Gallais J."/>
            <person name="Doucet D."/>
            <person name="Arif B."/>
            <person name="Nakai M."/>
            <person name="Herniou E.A."/>
        </authorList>
    </citation>
    <scope>NUCLEOTIDE SEQUENCE</scope>
    <source>
        <strain evidence="1">Tokyo</strain>
    </source>
</reference>
<dbReference type="KEGG" id="vg:15614122"/>
<organism evidence="1 2">
    <name type="scientific">Adoxophyes honmai entomopoxvirus 'L'</name>
    <dbReference type="NCBI Taxonomy" id="1293540"/>
    <lineage>
        <taxon>Viruses</taxon>
        <taxon>Varidnaviria</taxon>
        <taxon>Bamfordvirae</taxon>
        <taxon>Nucleocytoviricota</taxon>
        <taxon>Pokkesviricetes</taxon>
        <taxon>Chitovirales</taxon>
        <taxon>Poxviridae</taxon>
        <taxon>Entomopoxvirinae</taxon>
        <taxon>Betaentomopoxvirus</taxon>
        <taxon>Betaentomopoxvirus ahonmai</taxon>
    </lineage>
</organism>
<dbReference type="EMBL" id="HF679131">
    <property type="protein sequence ID" value="CCU55514.1"/>
    <property type="molecule type" value="Genomic_DNA"/>
</dbReference>
<proteinExistence type="predicted"/>